<feature type="compositionally biased region" description="Basic and acidic residues" evidence="11">
    <location>
        <begin position="1094"/>
        <end position="1111"/>
    </location>
</feature>
<dbReference type="CDD" id="cd15471">
    <property type="entry name" value="Myo5p-like_CBD_afadin"/>
    <property type="match status" value="1"/>
</dbReference>
<feature type="domain" description="Dilute" evidence="14">
    <location>
        <begin position="603"/>
        <end position="850"/>
    </location>
</feature>
<feature type="domain" description="PDZ" evidence="12">
    <location>
        <begin position="947"/>
        <end position="1033"/>
    </location>
</feature>
<dbReference type="PROSITE" id="PS51126">
    <property type="entry name" value="DILUTE"/>
    <property type="match status" value="1"/>
</dbReference>
<evidence type="ECO:0000259" key="13">
    <source>
        <dbReference type="PROSITE" id="PS50200"/>
    </source>
</evidence>
<feature type="compositionally biased region" description="Acidic residues" evidence="11">
    <location>
        <begin position="1714"/>
        <end position="1724"/>
    </location>
</feature>
<feature type="compositionally biased region" description="Basic and acidic residues" evidence="11">
    <location>
        <begin position="1490"/>
        <end position="1501"/>
    </location>
</feature>
<dbReference type="PANTHER" id="PTHR10398">
    <property type="entry name" value="AFADIN"/>
    <property type="match status" value="1"/>
</dbReference>
<dbReference type="PROSITE" id="PS50200">
    <property type="entry name" value="RA"/>
    <property type="match status" value="2"/>
</dbReference>
<dbReference type="InterPro" id="IPR000253">
    <property type="entry name" value="FHA_dom"/>
</dbReference>
<feature type="compositionally biased region" description="Pro residues" evidence="11">
    <location>
        <begin position="1419"/>
        <end position="1435"/>
    </location>
</feature>
<dbReference type="GO" id="GO:0005737">
    <property type="term" value="C:cytoplasm"/>
    <property type="evidence" value="ECO:0007669"/>
    <property type="project" value="UniProtKB-ARBA"/>
</dbReference>
<feature type="compositionally biased region" description="Basic and acidic residues" evidence="11">
    <location>
        <begin position="1572"/>
        <end position="1652"/>
    </location>
</feature>
<evidence type="ECO:0000256" key="9">
    <source>
        <dbReference type="ARBA" id="ARBA00073709"/>
    </source>
</evidence>
<feature type="compositionally biased region" description="Basic and acidic residues" evidence="11">
    <location>
        <begin position="1464"/>
        <end position="1480"/>
    </location>
</feature>
<dbReference type="Pfam" id="PF01843">
    <property type="entry name" value="DIL"/>
    <property type="match status" value="1"/>
</dbReference>
<dbReference type="FunFam" id="2.30.42.10:FF:000032">
    <property type="entry name" value="Afadin isoform A"/>
    <property type="match status" value="1"/>
</dbReference>
<dbReference type="PROSITE" id="PS50106">
    <property type="entry name" value="PDZ"/>
    <property type="match status" value="1"/>
</dbReference>
<dbReference type="CDD" id="cd22711">
    <property type="entry name" value="FHA_AFDN"/>
    <property type="match status" value="1"/>
</dbReference>
<dbReference type="GO" id="GO:0007165">
    <property type="term" value="P:signal transduction"/>
    <property type="evidence" value="ECO:0007669"/>
    <property type="project" value="InterPro"/>
</dbReference>
<evidence type="ECO:0000256" key="4">
    <source>
        <dbReference type="ARBA" id="ARBA00022889"/>
    </source>
</evidence>
<dbReference type="InterPro" id="IPR036034">
    <property type="entry name" value="PDZ_sf"/>
</dbReference>
<dbReference type="FunFam" id="3.10.20.90:FF:000033">
    <property type="entry name" value="afadin isoform X1"/>
    <property type="match status" value="1"/>
</dbReference>
<feature type="compositionally biased region" description="Pro residues" evidence="11">
    <location>
        <begin position="1659"/>
        <end position="1673"/>
    </location>
</feature>
<feature type="region of interest" description="Disordered" evidence="11">
    <location>
        <begin position="478"/>
        <end position="505"/>
    </location>
</feature>
<feature type="region of interest" description="Disordered" evidence="11">
    <location>
        <begin position="1546"/>
        <end position="1770"/>
    </location>
</feature>
<feature type="compositionally biased region" description="Basic and acidic residues" evidence="11">
    <location>
        <begin position="1744"/>
        <end position="1753"/>
    </location>
</feature>
<feature type="compositionally biased region" description="Basic and acidic residues" evidence="11">
    <location>
        <begin position="317"/>
        <end position="331"/>
    </location>
</feature>
<dbReference type="GeneTree" id="ENSGT00940000155237"/>
<organism evidence="15 16">
    <name type="scientific">Cyprinus carpio carpio</name>
    <dbReference type="NCBI Taxonomy" id="630221"/>
    <lineage>
        <taxon>Eukaryota</taxon>
        <taxon>Metazoa</taxon>
        <taxon>Chordata</taxon>
        <taxon>Craniata</taxon>
        <taxon>Vertebrata</taxon>
        <taxon>Euteleostomi</taxon>
        <taxon>Actinopterygii</taxon>
        <taxon>Neopterygii</taxon>
        <taxon>Teleostei</taxon>
        <taxon>Ostariophysi</taxon>
        <taxon>Cypriniformes</taxon>
        <taxon>Cyprinidae</taxon>
        <taxon>Cyprininae</taxon>
        <taxon>Cyprinus</taxon>
    </lineage>
</organism>
<feature type="region of interest" description="Disordered" evidence="11">
    <location>
        <begin position="1045"/>
        <end position="1159"/>
    </location>
</feature>
<evidence type="ECO:0000313" key="16">
    <source>
        <dbReference type="Proteomes" id="UP001108240"/>
    </source>
</evidence>
<evidence type="ECO:0000256" key="6">
    <source>
        <dbReference type="ARBA" id="ARBA00022990"/>
    </source>
</evidence>
<feature type="compositionally biased region" description="Low complexity" evidence="11">
    <location>
        <begin position="1252"/>
        <end position="1261"/>
    </location>
</feature>
<dbReference type="SMART" id="SM01132">
    <property type="entry name" value="DIL"/>
    <property type="match status" value="1"/>
</dbReference>
<evidence type="ECO:0000256" key="11">
    <source>
        <dbReference type="SAM" id="MobiDB-lite"/>
    </source>
</evidence>
<dbReference type="InterPro" id="IPR029071">
    <property type="entry name" value="Ubiquitin-like_domsf"/>
</dbReference>
<dbReference type="Pfam" id="PF00595">
    <property type="entry name" value="PDZ"/>
    <property type="match status" value="1"/>
</dbReference>
<comment type="function">
    <text evidence="8">Belongs to an adhesion system, probably together with the E-cadherin-catenin system, which plays a role in the organization of homotypic, interneuronal and heterotypic cell-cell adherens junctions (AJs). Nectin- and actin-filament-binding protein that connects nectin to the actin cytoskeleton. May play a key role in the organization of epithelial structures of the embryonic ectoderm. Essential for the organization of adherens junctions.</text>
</comment>
<feature type="region of interest" description="Disordered" evidence="11">
    <location>
        <begin position="316"/>
        <end position="344"/>
    </location>
</feature>
<evidence type="ECO:0000313" key="15">
    <source>
        <dbReference type="Ensembl" id="ENSCCRP00000125496.1"/>
    </source>
</evidence>
<dbReference type="Pfam" id="PF00498">
    <property type="entry name" value="FHA"/>
    <property type="match status" value="1"/>
</dbReference>
<feature type="compositionally biased region" description="Low complexity" evidence="11">
    <location>
        <begin position="1334"/>
        <end position="1344"/>
    </location>
</feature>
<dbReference type="Pfam" id="PF00788">
    <property type="entry name" value="RA"/>
    <property type="match status" value="2"/>
</dbReference>
<dbReference type="CDD" id="cd01781">
    <property type="entry name" value="RA2_Afadin"/>
    <property type="match status" value="1"/>
</dbReference>
<feature type="compositionally biased region" description="Polar residues" evidence="11">
    <location>
        <begin position="1262"/>
        <end position="1279"/>
    </location>
</feature>
<evidence type="ECO:0000256" key="1">
    <source>
        <dbReference type="ARBA" id="ARBA00004536"/>
    </source>
</evidence>
<feature type="compositionally biased region" description="Polar residues" evidence="11">
    <location>
        <begin position="1074"/>
        <end position="1090"/>
    </location>
</feature>
<feature type="compositionally biased region" description="Basic and acidic residues" evidence="11">
    <location>
        <begin position="1053"/>
        <end position="1070"/>
    </location>
</feature>
<feature type="compositionally biased region" description="Polar residues" evidence="11">
    <location>
        <begin position="1728"/>
        <end position="1738"/>
    </location>
</feature>
<keyword evidence="4" id="KW-0130">Cell adhesion</keyword>
<dbReference type="SMART" id="SM00314">
    <property type="entry name" value="RA"/>
    <property type="match status" value="2"/>
</dbReference>
<dbReference type="InterPro" id="IPR002710">
    <property type="entry name" value="Dilute_dom"/>
</dbReference>
<dbReference type="CDD" id="cd06789">
    <property type="entry name" value="PDZ_AFDN-like"/>
    <property type="match status" value="1"/>
</dbReference>
<proteinExistence type="predicted"/>
<dbReference type="SMART" id="SM00228">
    <property type="entry name" value="PDZ"/>
    <property type="match status" value="1"/>
</dbReference>
<evidence type="ECO:0000259" key="12">
    <source>
        <dbReference type="PROSITE" id="PS50106"/>
    </source>
</evidence>
<dbReference type="GO" id="GO:0005912">
    <property type="term" value="C:adherens junction"/>
    <property type="evidence" value="ECO:0007669"/>
    <property type="project" value="UniProtKB-SubCell"/>
</dbReference>
<keyword evidence="3" id="KW-0677">Repeat</keyword>
<dbReference type="InterPro" id="IPR037977">
    <property type="entry name" value="CBD_Afadin"/>
</dbReference>
<name>A0A9J7Z2P5_CYPCA</name>
<dbReference type="GO" id="GO:0050839">
    <property type="term" value="F:cell adhesion molecule binding"/>
    <property type="evidence" value="ECO:0007669"/>
    <property type="project" value="TreeGrafter"/>
</dbReference>
<dbReference type="GO" id="GO:0007155">
    <property type="term" value="P:cell adhesion"/>
    <property type="evidence" value="ECO:0007669"/>
    <property type="project" value="UniProtKB-KW"/>
</dbReference>
<feature type="compositionally biased region" description="Polar residues" evidence="11">
    <location>
        <begin position="1690"/>
        <end position="1704"/>
    </location>
</feature>
<reference evidence="15" key="2">
    <citation type="submission" date="2025-09" db="UniProtKB">
        <authorList>
            <consortium name="Ensembl"/>
        </authorList>
    </citation>
    <scope>IDENTIFICATION</scope>
</reference>
<dbReference type="Gene3D" id="2.60.200.20">
    <property type="match status" value="1"/>
</dbReference>
<dbReference type="PANTHER" id="PTHR10398:SF2">
    <property type="entry name" value="AFADIN"/>
    <property type="match status" value="1"/>
</dbReference>
<keyword evidence="5" id="KW-0965">Cell junction</keyword>
<keyword evidence="16" id="KW-1185">Reference proteome</keyword>
<dbReference type="SUPFAM" id="SSF54236">
    <property type="entry name" value="Ubiquitin-like"/>
    <property type="match status" value="2"/>
</dbReference>
<evidence type="ECO:0000256" key="5">
    <source>
        <dbReference type="ARBA" id="ARBA00022949"/>
    </source>
</evidence>
<keyword evidence="7" id="KW-0175">Coiled coil</keyword>
<accession>A0A9J7Z2P5</accession>
<feature type="domain" description="Ras-associating" evidence="13">
    <location>
        <begin position="223"/>
        <end position="319"/>
    </location>
</feature>
<protein>
    <recommendedName>
        <fullName evidence="9">Afadin</fullName>
    </recommendedName>
    <alternativeName>
        <fullName evidence="10">Afadin adherens junction formation factor</fullName>
    </alternativeName>
</protein>
<dbReference type="Gene3D" id="2.30.42.10">
    <property type="match status" value="1"/>
</dbReference>
<dbReference type="SUPFAM" id="SSF50156">
    <property type="entry name" value="PDZ domain-like"/>
    <property type="match status" value="1"/>
</dbReference>
<comment type="subcellular location">
    <subcellularLocation>
        <location evidence="1">Cell junction</location>
        <location evidence="1">Adherens junction</location>
    </subcellularLocation>
</comment>
<dbReference type="Proteomes" id="UP001108240">
    <property type="component" value="Unplaced"/>
</dbReference>
<dbReference type="GO" id="GO:0030154">
    <property type="term" value="P:cell differentiation"/>
    <property type="evidence" value="ECO:0007669"/>
    <property type="project" value="UniProtKB-ARBA"/>
</dbReference>
<sequence length="1806" mass="204864">MRLPVQKTQKTAQDLEFHGVMRFYFQDRVAGNFATKCIRVSSTATTQDVIETLAEKFRPDMRMLSSPKYSLYEVHVSGEERKLDLDEKPLVVQLNWNKDDREGRFVLKNENDIMPKKTLTNGPEKEKEGVIQNFKRTLSKKEKKKEKKMEKQAFSRIPDGDDNILNREDGENSRLAAEVYKDMPETSFTRTISNPEVVMKRRRQQKLEKRMQEFRSGDGRPDSGGTLRIYADSLKPNIPYKTILLSTTDMADFAVAEALEKYGLEKENPRDYCIAQVIHANDKPVKEAILDDTDCPLQILRDWTSDTEALVFQLKKRPPDYAPRKGRKPDNRMGPPHGSIPPEKLPYLVELSPDGSDSRDKPKLYRLQHSVTEVGSDRSEDGNIQLFGPGILPHHCDLMHEDGLVTVTPVSLDAETFVDGQRISDTTLLRSGVTVQFGATHVFKFVDPSYDHSMSRDPGPMMKGRHKSGSVPETTFDLHGDVHSGSALPTSKSSGKLEMERSGNSERGLVKPMIRGEQQDFNKHDGRSQDGPELTLPATIEFRENSEDAFLSAIINYTNSSTVHFKLSPTYVLYMTCRYVMSSQYRPDISPSERTHKVIGIVNKMVSMMEGVIQEIAEGDQKQKNIAGALAFWMANASELLNFIKQDKDLSRITLDAQDVLAHLVQMAFKYLVHCLQSDLNNYMPAFLEDPDEQNPQRPKIEDVLQTLTGAMSLLRRCRVNAALTIQLFSQLFHFINMWLFNKLVTEADSGLCSHYWGAILRQQLSHIEAWAEKQGLELAADCHLSRIVQATTLLTMDKYSMQDVQNINNTCFKLNSLQLNALLSNYHCAPDEPYIPPELIDHVVAVAENTADELARSDGREVQLEEDPDLQLPFLLPEDGYSCDVVRNIPNGFQEFLEPLCQRGFCRLTPHPRSPGTWTIYFEGADCDSHFSADTSELPMRKEPEIVTVTLKKHNGMGLSIVAAKGAGQDKLGIYIKSVVKGGAADMDGRLAAGDQLLSVDGRSLVGLSQERAAELMTRTGSVVTLEVAKQGAIYHGLATLLSQPSPMMPRASDRGRGDKGKMRPKSEGFELYNNSVQNGSPESPQETWDTYPEPKKEDRLLKNRADHRSSPNVANQAQSPGGKPVYPGAPGKITSVSTGNLCPDEEPSPPRPEAYPIPTQTYQREYFTFPASKSQDRMGPGQPWQNNELEPLPPMDNHSNNSMAMQQVARSQEELCDMPGGYPGEHLRQEDLMPLQYQRGGGEHWNHQMSSSVESSTSSQEHLNYSSSSGSRIQGNHKSGPGRWKTPIPNSGPVGVSQPSRSDLPPPPPPPPAHYDYEPQTDLPLPPPPSVTQQQAAAAAATADRKKREEQQRWYEKEKARLEEERERKRRDQERKLVQIRNPPGPVMHNNQHGPLPPAPQHQQMPHSQLPMQVPQPYLPPVQPSQPPQPQPARPDKLSSLPRQPPQDTVIRDLLPQQQPRTIERRDLQYITISKEELSASDSLSPDPWKRDAREKLEKQQQLHIVDLLDKEIQDLQAKPERTAEENDRLRKLMLEWQFQKRLQESKQNEEDEEEEDDEDVDTTLIMQRLEAEKRARLQDEERRRKQQLEEIRKREAEERAKQEEERHWREEERARREAEEKRRQEKEYYTRLEAERRRQHEEAERKLLTPDEPGLYRPPLPRDYQPPSPSSTPATNNNSAPPPPPQRNTSYLKTQVTSPDTIYTAKFVSYNDEEEEDEEDAGLTGFNSYTGNTTGLGSGEIYKDPREKWTKGGPDQENTIGGAPESLTFKERQRLFSQGKEVSNKVKASRKLMELENELNVKQ</sequence>
<dbReference type="CDD" id="cd01782">
    <property type="entry name" value="RA1_Afadin"/>
    <property type="match status" value="1"/>
</dbReference>
<keyword evidence="6" id="KW-0007">Acetylation</keyword>
<evidence type="ECO:0000256" key="7">
    <source>
        <dbReference type="ARBA" id="ARBA00023054"/>
    </source>
</evidence>
<feature type="compositionally biased region" description="Acidic residues" evidence="11">
    <location>
        <begin position="1552"/>
        <end position="1564"/>
    </location>
</feature>
<feature type="compositionally biased region" description="Polar residues" evidence="11">
    <location>
        <begin position="1199"/>
        <end position="1212"/>
    </location>
</feature>
<feature type="compositionally biased region" description="Polar residues" evidence="11">
    <location>
        <begin position="1112"/>
        <end position="1121"/>
    </location>
</feature>
<feature type="domain" description="Ras-associating" evidence="13">
    <location>
        <begin position="17"/>
        <end position="112"/>
    </location>
</feature>
<dbReference type="FunFam" id="3.10.20.90:FF:000025">
    <property type="entry name" value="Afadin, adherens junction formation factor"/>
    <property type="match status" value="1"/>
</dbReference>
<dbReference type="Ensembl" id="ENSCCRT00000124160.1">
    <property type="protein sequence ID" value="ENSCCRP00000125496.1"/>
    <property type="gene ID" value="ENSCCRG00000057699.1"/>
</dbReference>
<reference evidence="15" key="1">
    <citation type="submission" date="2025-08" db="UniProtKB">
        <authorList>
            <consortium name="Ensembl"/>
        </authorList>
    </citation>
    <scope>IDENTIFICATION</scope>
</reference>
<feature type="compositionally biased region" description="Basic and acidic residues" evidence="11">
    <location>
        <begin position="495"/>
        <end position="504"/>
    </location>
</feature>
<evidence type="ECO:0000256" key="3">
    <source>
        <dbReference type="ARBA" id="ARBA00022737"/>
    </source>
</evidence>
<dbReference type="GO" id="GO:0032880">
    <property type="term" value="P:regulation of protein localization"/>
    <property type="evidence" value="ECO:0007669"/>
    <property type="project" value="TreeGrafter"/>
</dbReference>
<evidence type="ECO:0000256" key="2">
    <source>
        <dbReference type="ARBA" id="ARBA00022553"/>
    </source>
</evidence>
<dbReference type="InterPro" id="IPR008984">
    <property type="entry name" value="SMAD_FHA_dom_sf"/>
</dbReference>
<dbReference type="FunFam" id="2.60.200.20:FF:000006">
    <property type="entry name" value="Afadin, adherens junction formation factor"/>
    <property type="match status" value="1"/>
</dbReference>
<evidence type="ECO:0000256" key="8">
    <source>
        <dbReference type="ARBA" id="ARBA00058472"/>
    </source>
</evidence>
<dbReference type="InterPro" id="IPR028842">
    <property type="entry name" value="Afadin"/>
</dbReference>
<keyword evidence="2" id="KW-0597">Phosphoprotein</keyword>
<dbReference type="SMART" id="SM00240">
    <property type="entry name" value="FHA"/>
    <property type="match status" value="1"/>
</dbReference>
<dbReference type="GO" id="GO:0034330">
    <property type="term" value="P:cell junction organization"/>
    <property type="evidence" value="ECO:0007669"/>
    <property type="project" value="UniProtKB-ARBA"/>
</dbReference>
<dbReference type="InterPro" id="IPR000159">
    <property type="entry name" value="RA_dom"/>
</dbReference>
<dbReference type="Gene3D" id="3.10.20.90">
    <property type="entry name" value="Phosphatidylinositol 3-kinase Catalytic Subunit, Chain A, domain 1"/>
    <property type="match status" value="2"/>
</dbReference>
<feature type="compositionally biased region" description="Pro residues" evidence="11">
    <location>
        <begin position="1306"/>
        <end position="1315"/>
    </location>
</feature>
<dbReference type="SUPFAM" id="SSF49879">
    <property type="entry name" value="SMAD/FHA domain"/>
    <property type="match status" value="1"/>
</dbReference>
<evidence type="ECO:0000256" key="10">
    <source>
        <dbReference type="ARBA" id="ARBA00083790"/>
    </source>
</evidence>
<dbReference type="InterPro" id="IPR001478">
    <property type="entry name" value="PDZ"/>
</dbReference>
<feature type="region of interest" description="Disordered" evidence="11">
    <location>
        <begin position="1174"/>
        <end position="1501"/>
    </location>
</feature>
<evidence type="ECO:0000259" key="14">
    <source>
        <dbReference type="PROSITE" id="PS51126"/>
    </source>
</evidence>
<feature type="compositionally biased region" description="Basic and acidic residues" evidence="11">
    <location>
        <begin position="1345"/>
        <end position="1379"/>
    </location>
</feature>